<dbReference type="AlphaFoldDB" id="A0A316IR23"/>
<dbReference type="GO" id="GO:0016780">
    <property type="term" value="F:phosphotransferase activity, for other substituted phosphate groups"/>
    <property type="evidence" value="ECO:0007669"/>
    <property type="project" value="TreeGrafter"/>
</dbReference>
<evidence type="ECO:0000256" key="1">
    <source>
        <dbReference type="ARBA" id="ARBA00004141"/>
    </source>
</evidence>
<evidence type="ECO:0000313" key="9">
    <source>
        <dbReference type="EMBL" id="PWK89585.1"/>
    </source>
</evidence>
<comment type="subcellular location">
    <subcellularLocation>
        <location evidence="1">Membrane</location>
        <topology evidence="1">Multi-pass membrane protein</topology>
    </subcellularLocation>
</comment>
<feature type="transmembrane region" description="Helical" evidence="7">
    <location>
        <begin position="15"/>
        <end position="35"/>
    </location>
</feature>
<reference evidence="9 11" key="1">
    <citation type="submission" date="2018-05" db="EMBL/GenBank/DDBJ databases">
        <title>Genomic Encyclopedia of Type Strains, Phase IV (KMG-IV): sequencing the most valuable type-strain genomes for metagenomic binning, comparative biology and taxonomic classification.</title>
        <authorList>
            <person name="Goeker M."/>
        </authorList>
    </citation>
    <scope>NUCLEOTIDE SEQUENCE [LARGE SCALE GENOMIC DNA]</scope>
    <source>
        <strain evidence="10 12">DSM 45479</strain>
        <strain evidence="9 11">DSM 45480</strain>
    </source>
</reference>
<dbReference type="PANTHER" id="PTHR30576:SF10">
    <property type="entry name" value="SLL5057 PROTEIN"/>
    <property type="match status" value="1"/>
</dbReference>
<feature type="transmembrane region" description="Helical" evidence="7">
    <location>
        <begin position="86"/>
        <end position="103"/>
    </location>
</feature>
<name>A0A316IR23_9PSEU</name>
<feature type="transmembrane region" description="Helical" evidence="7">
    <location>
        <begin position="277"/>
        <end position="300"/>
    </location>
</feature>
<accession>A0A316IR23</accession>
<evidence type="ECO:0000256" key="7">
    <source>
        <dbReference type="SAM" id="Phobius"/>
    </source>
</evidence>
<dbReference type="InterPro" id="IPR003362">
    <property type="entry name" value="Bact_transf"/>
</dbReference>
<evidence type="ECO:0000256" key="5">
    <source>
        <dbReference type="ARBA" id="ARBA00022989"/>
    </source>
</evidence>
<dbReference type="InterPro" id="IPR017475">
    <property type="entry name" value="EPS_sugar_tfrase"/>
</dbReference>
<dbReference type="GO" id="GO:0016020">
    <property type="term" value="C:membrane"/>
    <property type="evidence" value="ECO:0007669"/>
    <property type="project" value="UniProtKB-SubCell"/>
</dbReference>
<dbReference type="Proteomes" id="UP000246005">
    <property type="component" value="Unassembled WGS sequence"/>
</dbReference>
<feature type="transmembrane region" description="Helical" evidence="7">
    <location>
        <begin position="201"/>
        <end position="218"/>
    </location>
</feature>
<gene>
    <name evidence="10" type="ORF">C8D87_11153</name>
    <name evidence="9" type="ORF">C8D88_102860</name>
</gene>
<keyword evidence="12" id="KW-1185">Reference proteome</keyword>
<comment type="similarity">
    <text evidence="2">Belongs to the bacterial sugar transferase family.</text>
</comment>
<dbReference type="NCBIfam" id="TIGR03025">
    <property type="entry name" value="EPS_sugtrans"/>
    <property type="match status" value="1"/>
</dbReference>
<dbReference type="Proteomes" id="UP000248714">
    <property type="component" value="Unassembled WGS sequence"/>
</dbReference>
<dbReference type="Pfam" id="PF02397">
    <property type="entry name" value="Bac_transf"/>
    <property type="match status" value="1"/>
</dbReference>
<evidence type="ECO:0000256" key="6">
    <source>
        <dbReference type="ARBA" id="ARBA00023136"/>
    </source>
</evidence>
<sequence length="465" mass="51948">MIDFDQPWWLRYRRFLTWSDAAVVLWSVSSVPIVAKAVGGPMALVHPRVQILVTIGAAAAWWMALSLFASRDQHVLGVGQEEYKRVAAATINVAGSVTVLAYLSRNELVRAYLVQAIPIGMAALLLTRWLWRQWLYILRRDGEWSSRTFVVGAPAQVTELTEQLRALPAVGYAVVGTYVVPDECDETDLARSILRMARRQFASVIAVAACGAIGPSVLRRLGWLLEGTDMQLVIMPGLTAIAGPRVHTRPVAGLPLLCIEEPSLIGARRVAKRAFDFTVALVGVVVLVPVFLTIAVLITLDSKGPVFHRQWRIGKHGKEFRIWKFRTMVPDAEARRDELAAHNDSDGPLFKIQADPRVTRVGRRLRLYSLDELPQLLNVITGRMSLVGPRPPLPDEVLSYAKDTRRRLLVKPGLTGLWQISGRSDLNWHDGLALDLYYVENWSFTTDLVILWKTIWVVVRGVGAY</sequence>
<dbReference type="RefSeq" id="WP_211337239.1">
    <property type="nucleotide sequence ID" value="NZ_QGHB01000002.1"/>
</dbReference>
<organism evidence="9 11">
    <name type="scientific">Lentzea atacamensis</name>
    <dbReference type="NCBI Taxonomy" id="531938"/>
    <lineage>
        <taxon>Bacteria</taxon>
        <taxon>Bacillati</taxon>
        <taxon>Actinomycetota</taxon>
        <taxon>Actinomycetes</taxon>
        <taxon>Pseudonocardiales</taxon>
        <taxon>Pseudonocardiaceae</taxon>
        <taxon>Lentzea</taxon>
    </lineage>
</organism>
<evidence type="ECO:0000313" key="12">
    <source>
        <dbReference type="Proteomes" id="UP000248714"/>
    </source>
</evidence>
<dbReference type="EMBL" id="QLTT01000011">
    <property type="protein sequence ID" value="RAS60635.1"/>
    <property type="molecule type" value="Genomic_DNA"/>
</dbReference>
<evidence type="ECO:0000313" key="11">
    <source>
        <dbReference type="Proteomes" id="UP000246005"/>
    </source>
</evidence>
<keyword evidence="3 9" id="KW-0808">Transferase</keyword>
<feature type="transmembrane region" description="Helical" evidence="7">
    <location>
        <begin position="47"/>
        <end position="65"/>
    </location>
</feature>
<keyword evidence="4 7" id="KW-0812">Transmembrane</keyword>
<evidence type="ECO:0000256" key="4">
    <source>
        <dbReference type="ARBA" id="ARBA00022692"/>
    </source>
</evidence>
<feature type="transmembrane region" description="Helical" evidence="7">
    <location>
        <begin position="109"/>
        <end position="131"/>
    </location>
</feature>
<dbReference type="EMBL" id="QGHB01000002">
    <property type="protein sequence ID" value="PWK89585.1"/>
    <property type="molecule type" value="Genomic_DNA"/>
</dbReference>
<evidence type="ECO:0000256" key="2">
    <source>
        <dbReference type="ARBA" id="ARBA00006464"/>
    </source>
</evidence>
<evidence type="ECO:0000313" key="10">
    <source>
        <dbReference type="EMBL" id="RAS60635.1"/>
    </source>
</evidence>
<evidence type="ECO:0000259" key="8">
    <source>
        <dbReference type="Pfam" id="PF02397"/>
    </source>
</evidence>
<evidence type="ECO:0000256" key="3">
    <source>
        <dbReference type="ARBA" id="ARBA00022679"/>
    </source>
</evidence>
<dbReference type="PANTHER" id="PTHR30576">
    <property type="entry name" value="COLANIC BIOSYNTHESIS UDP-GLUCOSE LIPID CARRIER TRANSFERASE"/>
    <property type="match status" value="1"/>
</dbReference>
<keyword evidence="6 7" id="KW-0472">Membrane</keyword>
<protein>
    <submittedName>
        <fullName evidence="9">Undecaprenyl-phosphate galactose phosphotransferase WbaP/exopolysaccharide biosynthesis polyprenyl glycosylphosphotransferase</fullName>
    </submittedName>
</protein>
<keyword evidence="5 7" id="KW-1133">Transmembrane helix</keyword>
<comment type="caution">
    <text evidence="9">The sequence shown here is derived from an EMBL/GenBank/DDBJ whole genome shotgun (WGS) entry which is preliminary data.</text>
</comment>
<proteinExistence type="inferred from homology"/>
<feature type="domain" description="Bacterial sugar transferase" evidence="8">
    <location>
        <begin position="272"/>
        <end position="459"/>
    </location>
</feature>